<dbReference type="WBParaSite" id="scaffold2801_cov284.g5452">
    <property type="protein sequence ID" value="scaffold2801_cov284.g5452"/>
    <property type="gene ID" value="scaffold2801_cov284.g5452"/>
</dbReference>
<keyword evidence="3" id="KW-0227">DNA damage</keyword>
<sequence>MSPTIPRIIQLSQNVVDKIAAGEGGVFGVGMLVRGLDPCDFIAKGVFVIRPVNAVKELVENSLDAGATEVNVSIRAGGLELIKIQDLQKIQTFGFRGEALASISLVSNLIITSRTANEICASKACYKEGKLIGQIERSAGLLGTTICVEKLFQNMPSRLAAFRQPNEEAHKIADILIRYSIHYPKISFSYRRLDGNGYDFRTSGDGDQHCTIKRLLHEKASNGLTNLEFNNSSLHFSAKICLATPVAIFTSKAVQTRNVYFVNGRSVESFRLQKSFDSIFTSRDLLCPFASFSLLIDPQRVDVNIHPTKKLVYFLCEDDIIEFIGKKIRVDFLNRSLDEFVLTNEDLNLRPNSSVRLSLLKKVAFEEENNEGGSNIDPIEINEIERENEENIGGKTNNKVDCCIPREFSFNSLVNLRKEICQKADNKLVELFKKHLLIGFFDSENALIQSENNVFLINNNEILRQFFYQLIIFSFGNIGAYDLIIQSENSSTKNLSIFQLLLLEEENEKKIANLCQILVKNREILWDFFSIKIILNSINEDAVLAAIPCLINGYLPEMEGLPLLLYKLANVNFEDEKSCYSEIAFALADFHLPSINEEDYENLNEEQQNIFKKQNLRVERTLRSLIFPALRNRFLPSSELEEYIKELTSTAKAFKHFGRC</sequence>
<dbReference type="PANTHER" id="PTHR10073:SF12">
    <property type="entry name" value="DNA MISMATCH REPAIR PROTEIN MLH1"/>
    <property type="match status" value="1"/>
</dbReference>
<dbReference type="GO" id="GO:0006298">
    <property type="term" value="P:mismatch repair"/>
    <property type="evidence" value="ECO:0007669"/>
    <property type="project" value="InterPro"/>
</dbReference>
<keyword evidence="5" id="KW-0539">Nucleus</keyword>
<evidence type="ECO:0000256" key="5">
    <source>
        <dbReference type="ARBA" id="ARBA00023242"/>
    </source>
</evidence>
<dbReference type="InterPro" id="IPR013507">
    <property type="entry name" value="DNA_mismatch_S5_2-like"/>
</dbReference>
<dbReference type="SMART" id="SM01340">
    <property type="entry name" value="DNA_mis_repair"/>
    <property type="match status" value="1"/>
</dbReference>
<dbReference type="GO" id="GO:0030983">
    <property type="term" value="F:mismatched DNA binding"/>
    <property type="evidence" value="ECO:0007669"/>
    <property type="project" value="InterPro"/>
</dbReference>
<evidence type="ECO:0000256" key="3">
    <source>
        <dbReference type="ARBA" id="ARBA00022763"/>
    </source>
</evidence>
<evidence type="ECO:0000313" key="7">
    <source>
        <dbReference type="Proteomes" id="UP000887561"/>
    </source>
</evidence>
<name>A0A915M6F1_MELJA</name>
<dbReference type="Pfam" id="PF01119">
    <property type="entry name" value="DNA_mis_repair"/>
    <property type="match status" value="1"/>
</dbReference>
<accession>A0A915M6F1</accession>
<dbReference type="SUPFAM" id="SSF55874">
    <property type="entry name" value="ATPase domain of HSP90 chaperone/DNA topoisomerase II/histidine kinase"/>
    <property type="match status" value="1"/>
</dbReference>
<dbReference type="InterPro" id="IPR002099">
    <property type="entry name" value="MutL/Mlh/PMS"/>
</dbReference>
<dbReference type="InterPro" id="IPR038973">
    <property type="entry name" value="MutL/Mlh/Pms-like"/>
</dbReference>
<evidence type="ECO:0000259" key="6">
    <source>
        <dbReference type="SMART" id="SM01340"/>
    </source>
</evidence>
<dbReference type="InterPro" id="IPR036890">
    <property type="entry name" value="HATPase_C_sf"/>
</dbReference>
<dbReference type="Gene3D" id="3.30.230.10">
    <property type="match status" value="1"/>
</dbReference>
<comment type="similarity">
    <text evidence="2">Belongs to the DNA mismatch repair MutL/HexB family.</text>
</comment>
<evidence type="ECO:0000256" key="4">
    <source>
        <dbReference type="ARBA" id="ARBA00023204"/>
    </source>
</evidence>
<dbReference type="GO" id="GO:0032389">
    <property type="term" value="C:MutLalpha complex"/>
    <property type="evidence" value="ECO:0007669"/>
    <property type="project" value="TreeGrafter"/>
</dbReference>
<dbReference type="PROSITE" id="PS00058">
    <property type="entry name" value="DNA_MISMATCH_REPAIR_1"/>
    <property type="match status" value="1"/>
</dbReference>
<proteinExistence type="inferred from homology"/>
<reference evidence="8" key="1">
    <citation type="submission" date="2022-11" db="UniProtKB">
        <authorList>
            <consortium name="WormBaseParasite"/>
        </authorList>
    </citation>
    <scope>IDENTIFICATION</scope>
</reference>
<keyword evidence="4" id="KW-0234">DNA repair</keyword>
<dbReference type="InterPro" id="IPR020568">
    <property type="entry name" value="Ribosomal_Su5_D2-typ_SF"/>
</dbReference>
<keyword evidence="7" id="KW-1185">Reference proteome</keyword>
<organism evidence="7 8">
    <name type="scientific">Meloidogyne javanica</name>
    <name type="common">Root-knot nematode worm</name>
    <dbReference type="NCBI Taxonomy" id="6303"/>
    <lineage>
        <taxon>Eukaryota</taxon>
        <taxon>Metazoa</taxon>
        <taxon>Ecdysozoa</taxon>
        <taxon>Nematoda</taxon>
        <taxon>Chromadorea</taxon>
        <taxon>Rhabditida</taxon>
        <taxon>Tylenchina</taxon>
        <taxon>Tylenchomorpha</taxon>
        <taxon>Tylenchoidea</taxon>
        <taxon>Meloidogynidae</taxon>
        <taxon>Meloidogyninae</taxon>
        <taxon>Meloidogyne</taxon>
        <taxon>Meloidogyne incognita group</taxon>
    </lineage>
</organism>
<feature type="domain" description="DNA mismatch repair protein S5" evidence="6">
    <location>
        <begin position="212"/>
        <end position="333"/>
    </location>
</feature>
<evidence type="ECO:0000256" key="1">
    <source>
        <dbReference type="ARBA" id="ARBA00004123"/>
    </source>
</evidence>
<dbReference type="AlphaFoldDB" id="A0A915M6F1"/>
<dbReference type="GO" id="GO:0140664">
    <property type="term" value="F:ATP-dependent DNA damage sensor activity"/>
    <property type="evidence" value="ECO:0007669"/>
    <property type="project" value="InterPro"/>
</dbReference>
<evidence type="ECO:0000313" key="8">
    <source>
        <dbReference type="WBParaSite" id="scaffold2801_cov284.g5452"/>
    </source>
</evidence>
<dbReference type="NCBIfam" id="TIGR00585">
    <property type="entry name" value="mutl"/>
    <property type="match status" value="1"/>
</dbReference>
<dbReference type="Gene3D" id="3.30.565.10">
    <property type="entry name" value="Histidine kinase-like ATPase, C-terminal domain"/>
    <property type="match status" value="2"/>
</dbReference>
<dbReference type="Proteomes" id="UP000887561">
    <property type="component" value="Unplaced"/>
</dbReference>
<dbReference type="PANTHER" id="PTHR10073">
    <property type="entry name" value="DNA MISMATCH REPAIR PROTEIN MLH, PMS, MUTL"/>
    <property type="match status" value="1"/>
</dbReference>
<dbReference type="SUPFAM" id="SSF54211">
    <property type="entry name" value="Ribosomal protein S5 domain 2-like"/>
    <property type="match status" value="1"/>
</dbReference>
<dbReference type="GO" id="GO:0005524">
    <property type="term" value="F:ATP binding"/>
    <property type="evidence" value="ECO:0007669"/>
    <property type="project" value="InterPro"/>
</dbReference>
<dbReference type="Pfam" id="PF16413">
    <property type="entry name" value="Mlh1_C"/>
    <property type="match status" value="1"/>
</dbReference>
<evidence type="ECO:0000256" key="2">
    <source>
        <dbReference type="ARBA" id="ARBA00006082"/>
    </source>
</evidence>
<protein>
    <submittedName>
        <fullName evidence="8">DNA mismatch repair protein S5 domain-containing protein</fullName>
    </submittedName>
</protein>
<dbReference type="InterPro" id="IPR014721">
    <property type="entry name" value="Ribsml_uS5_D2-typ_fold_subgr"/>
</dbReference>
<dbReference type="InterPro" id="IPR014762">
    <property type="entry name" value="DNA_mismatch_repair_CS"/>
</dbReference>
<dbReference type="InterPro" id="IPR032189">
    <property type="entry name" value="Mlh1_C"/>
</dbReference>
<comment type="subcellular location">
    <subcellularLocation>
        <location evidence="1">Nucleus</location>
    </subcellularLocation>
</comment>
<dbReference type="GO" id="GO:0016887">
    <property type="term" value="F:ATP hydrolysis activity"/>
    <property type="evidence" value="ECO:0007669"/>
    <property type="project" value="InterPro"/>
</dbReference>